<proteinExistence type="predicted"/>
<protein>
    <submittedName>
        <fullName evidence="1">Uncharacterized protein</fullName>
    </submittedName>
</protein>
<dbReference type="Proteomes" id="UP001055013">
    <property type="component" value="Unassembled WGS sequence"/>
</dbReference>
<organism evidence="1 2">
    <name type="scientific">Caballeronia novacaledonica</name>
    <dbReference type="NCBI Taxonomy" id="1544861"/>
    <lineage>
        <taxon>Bacteria</taxon>
        <taxon>Pseudomonadati</taxon>
        <taxon>Pseudomonadota</taxon>
        <taxon>Betaproteobacteria</taxon>
        <taxon>Burkholderiales</taxon>
        <taxon>Burkholderiaceae</taxon>
        <taxon>Caballeronia</taxon>
    </lineage>
</organism>
<sequence>MINKKMRARGCVAVAVGMLFMSTRAFAQESAYDDLNSCVKKEQVLTTAKGAGLGALAGLSAMLVAHKKEDAGKAALIGAVAGGVAGFATAYYTAVDTCYKKNPSWIPESKLQRTKDFDKVKKEIRYTPKQGPLTKVRSIDVPGAITAGSQPEVTSNFIVMTPRGDDAPITIERKLFVVDGDKPTEVPFQTQNGATQQLTVEPGEQQDTVHVPIPPDAKPGSKFIYQVSVALEGGKADVQQKELTVTQ</sequence>
<accession>A0ACB5QTP4</accession>
<evidence type="ECO:0000313" key="1">
    <source>
        <dbReference type="EMBL" id="GJH18483.1"/>
    </source>
</evidence>
<name>A0ACB5QTP4_9BURK</name>
<keyword evidence="2" id="KW-1185">Reference proteome</keyword>
<comment type="caution">
    <text evidence="1">The sequence shown here is derived from an EMBL/GenBank/DDBJ whole genome shotgun (WGS) entry which is preliminary data.</text>
</comment>
<reference evidence="1" key="1">
    <citation type="submission" date="2021-09" db="EMBL/GenBank/DDBJ databases">
        <title>Isolation and characterization of 3-chlorobenzoate degrading bacteria from soils in Shizuoka.</title>
        <authorList>
            <person name="Ifat A."/>
            <person name="Ogawa N."/>
            <person name="Kimbara K."/>
            <person name="Moriuchi R."/>
            <person name="Dohra H."/>
            <person name="Shintani M."/>
        </authorList>
    </citation>
    <scope>NUCLEOTIDE SEQUENCE</scope>
    <source>
        <strain evidence="1">19CS2-2</strain>
    </source>
</reference>
<dbReference type="EMBL" id="BPUR01000009">
    <property type="protein sequence ID" value="GJH18483.1"/>
    <property type="molecule type" value="Genomic_DNA"/>
</dbReference>
<evidence type="ECO:0000313" key="2">
    <source>
        <dbReference type="Proteomes" id="UP001055013"/>
    </source>
</evidence>
<gene>
    <name evidence="1" type="ORF">CBA19CS22_18095</name>
</gene>